<proteinExistence type="predicted"/>
<name>A0ABT3R6N3_9HYPH</name>
<comment type="caution">
    <text evidence="1">The sequence shown here is derived from an EMBL/GenBank/DDBJ whole genome shotgun (WGS) entry which is preliminary data.</text>
</comment>
<evidence type="ECO:0000313" key="1">
    <source>
        <dbReference type="EMBL" id="MCX2724736.1"/>
    </source>
</evidence>
<keyword evidence="2" id="KW-1185">Reference proteome</keyword>
<gene>
    <name evidence="1" type="ORF">ON753_20580</name>
</gene>
<reference evidence="1 2" key="1">
    <citation type="journal article" date="2016" name="Int. J. Syst. Evol. Microbiol.">
        <title>Labrenzia salina sp. nov., isolated from the rhizosphere of the halophyte Arthrocnemum macrostachyum.</title>
        <authorList>
            <person name="Camacho M."/>
            <person name="Redondo-Gomez S."/>
            <person name="Rodriguez-Llorente I."/>
            <person name="Rohde M."/>
            <person name="Sproer C."/>
            <person name="Schumann P."/>
            <person name="Klenk H.P."/>
            <person name="Montero-Calasanz M.D.C."/>
        </authorList>
    </citation>
    <scope>NUCLEOTIDE SEQUENCE [LARGE SCALE GENOMIC DNA]</scope>
    <source>
        <strain evidence="1 2">DSM 29163</strain>
    </source>
</reference>
<protein>
    <submittedName>
        <fullName evidence="1">DUF2199 domain-containing protein</fullName>
    </submittedName>
</protein>
<dbReference type="Pfam" id="PF09965">
    <property type="entry name" value="DUF2199"/>
    <property type="match status" value="1"/>
</dbReference>
<dbReference type="EMBL" id="JAPEVI010000003">
    <property type="protein sequence ID" value="MCX2724736.1"/>
    <property type="molecule type" value="Genomic_DNA"/>
</dbReference>
<accession>A0ABT3R6N3</accession>
<dbReference type="Proteomes" id="UP001300261">
    <property type="component" value="Unassembled WGS sequence"/>
</dbReference>
<dbReference type="InterPro" id="IPR018697">
    <property type="entry name" value="DUF2199"/>
</dbReference>
<organism evidence="1 2">
    <name type="scientific">Roseibium salinum</name>
    <dbReference type="NCBI Taxonomy" id="1604349"/>
    <lineage>
        <taxon>Bacteria</taxon>
        <taxon>Pseudomonadati</taxon>
        <taxon>Pseudomonadota</taxon>
        <taxon>Alphaproteobacteria</taxon>
        <taxon>Hyphomicrobiales</taxon>
        <taxon>Stappiaceae</taxon>
        <taxon>Roseibium</taxon>
    </lineage>
</organism>
<dbReference type="RefSeq" id="WP_265964977.1">
    <property type="nucleotide sequence ID" value="NZ_JAPEVI010000003.1"/>
</dbReference>
<sequence>MAIAIDGRKKTFAFKCSCCGEIHEGGPSFAYSEPPHTFGIPENERARRVWLDSDLCVLDEEFFFIRAILEVPIRETEDSFLWGVWVSQSKESFERYVDSFGGDQTGHQSFGWLAVSLPGYVKPGEPLVSLPTAVIWGEERPHIRIHDEQDHPLAVDQREGISWDRAVELALLLTH</sequence>
<evidence type="ECO:0000313" key="2">
    <source>
        <dbReference type="Proteomes" id="UP001300261"/>
    </source>
</evidence>